<evidence type="ECO:0000256" key="1">
    <source>
        <dbReference type="SAM" id="MobiDB-lite"/>
    </source>
</evidence>
<gene>
    <name evidence="2" type="ORF">E1292_17015</name>
</gene>
<dbReference type="AlphaFoldDB" id="A0A4R4VK54"/>
<organism evidence="2 3">
    <name type="scientific">Nonomuraea deserti</name>
    <dbReference type="NCBI Taxonomy" id="1848322"/>
    <lineage>
        <taxon>Bacteria</taxon>
        <taxon>Bacillati</taxon>
        <taxon>Actinomycetota</taxon>
        <taxon>Actinomycetes</taxon>
        <taxon>Streptosporangiales</taxon>
        <taxon>Streptosporangiaceae</taxon>
        <taxon>Nonomuraea</taxon>
    </lineage>
</organism>
<comment type="caution">
    <text evidence="2">The sequence shown here is derived from an EMBL/GenBank/DDBJ whole genome shotgun (WGS) entry which is preliminary data.</text>
</comment>
<accession>A0A4R4VK54</accession>
<evidence type="ECO:0000313" key="2">
    <source>
        <dbReference type="EMBL" id="TDD05371.1"/>
    </source>
</evidence>
<feature type="region of interest" description="Disordered" evidence="1">
    <location>
        <begin position="58"/>
        <end position="79"/>
    </location>
</feature>
<name>A0A4R4VK54_9ACTN</name>
<evidence type="ECO:0000313" key="3">
    <source>
        <dbReference type="Proteomes" id="UP000295258"/>
    </source>
</evidence>
<dbReference type="Proteomes" id="UP000295258">
    <property type="component" value="Unassembled WGS sequence"/>
</dbReference>
<sequence>MRTHRPCTLYLNGTAIKTNTIKVPVWNAESSMSLGARMLGDLDDEQIYQQALNTDDMARLGTQNPPALRSPTSQPTPTAKGALADAVFDVKYDHISLEDCIEAQRQAGADPDQDILRSSLVVRPYSTCWSKYIYISEFHKGKKTGKLVGYGSAVQLKATWVTHSYLGTADGSRVVGDTGGTLKPQQIKYFTRLSEIKTFGVLGVKYTSLEARVETTGLYDNQRLRLELNPVGEDGSTCRLARGADREATLGQWTSDGNDDFVLQMTDTDGDKVDTCTVRPTLQDANDRWTDEPVYLYDQIVFDEQGSILGRRIGGGEPWSTVYAPHFRCDWLRSSASRRPQRAYRCRPMTICQTSFSRVPALTRWHPTSSPCPVRRTPTSLRQSTTMPMR</sequence>
<keyword evidence="3" id="KW-1185">Reference proteome</keyword>
<feature type="region of interest" description="Disordered" evidence="1">
    <location>
        <begin position="367"/>
        <end position="390"/>
    </location>
</feature>
<dbReference type="EMBL" id="SMKO01000039">
    <property type="protein sequence ID" value="TDD05371.1"/>
    <property type="molecule type" value="Genomic_DNA"/>
</dbReference>
<feature type="compositionally biased region" description="Polar residues" evidence="1">
    <location>
        <begin position="61"/>
        <end position="77"/>
    </location>
</feature>
<proteinExistence type="predicted"/>
<protein>
    <submittedName>
        <fullName evidence="2">Uncharacterized protein</fullName>
    </submittedName>
</protein>
<reference evidence="2 3" key="1">
    <citation type="submission" date="2019-03" db="EMBL/GenBank/DDBJ databases">
        <title>Draft genome sequences of novel Actinobacteria.</title>
        <authorList>
            <person name="Sahin N."/>
            <person name="Ay H."/>
            <person name="Saygin H."/>
        </authorList>
    </citation>
    <scope>NUCLEOTIDE SEQUENCE [LARGE SCALE GENOMIC DNA]</scope>
    <source>
        <strain evidence="2 3">KC310</strain>
    </source>
</reference>
<dbReference type="RefSeq" id="WP_132596196.1">
    <property type="nucleotide sequence ID" value="NZ_SMKO01000039.1"/>
</dbReference>